<dbReference type="InterPro" id="IPR027417">
    <property type="entry name" value="P-loop_NTPase"/>
</dbReference>
<keyword evidence="5" id="KW-0067">ATP-binding</keyword>
<feature type="compositionally biased region" description="Basic and acidic residues" evidence="2">
    <location>
        <begin position="764"/>
        <end position="776"/>
    </location>
</feature>
<keyword evidence="1" id="KW-0378">Hydrolase</keyword>
<evidence type="ECO:0000313" key="5">
    <source>
        <dbReference type="EMBL" id="BAH39763.1"/>
    </source>
</evidence>
<dbReference type="InterPro" id="IPR014001">
    <property type="entry name" value="Helicase_ATP-bd"/>
</dbReference>
<dbReference type="SMART" id="SM00490">
    <property type="entry name" value="HELICc"/>
    <property type="match status" value="1"/>
</dbReference>
<accession>C1AAG5</accession>
<dbReference type="Pfam" id="PF00176">
    <property type="entry name" value="SNF2-rel_dom"/>
    <property type="match status" value="1"/>
</dbReference>
<dbReference type="PROSITE" id="PS51194">
    <property type="entry name" value="HELICASE_CTER"/>
    <property type="match status" value="1"/>
</dbReference>
<evidence type="ECO:0000256" key="1">
    <source>
        <dbReference type="ARBA" id="ARBA00022801"/>
    </source>
</evidence>
<dbReference type="EMBL" id="AP009153">
    <property type="protein sequence ID" value="BAH39763.1"/>
    <property type="molecule type" value="Genomic_DNA"/>
</dbReference>
<dbReference type="GO" id="GO:0005524">
    <property type="term" value="F:ATP binding"/>
    <property type="evidence" value="ECO:0007669"/>
    <property type="project" value="InterPro"/>
</dbReference>
<keyword evidence="5" id="KW-0547">Nucleotide-binding</keyword>
<proteinExistence type="predicted"/>
<dbReference type="KEGG" id="gau:GAU_2721"/>
<feature type="region of interest" description="Disordered" evidence="2">
    <location>
        <begin position="112"/>
        <end position="131"/>
    </location>
</feature>
<evidence type="ECO:0000256" key="2">
    <source>
        <dbReference type="SAM" id="MobiDB-lite"/>
    </source>
</evidence>
<keyword evidence="5" id="KW-0347">Helicase</keyword>
<dbReference type="SUPFAM" id="SSF52540">
    <property type="entry name" value="P-loop containing nucleoside triphosphate hydrolases"/>
    <property type="match status" value="1"/>
</dbReference>
<feature type="domain" description="Helicase ATP-binding" evidence="3">
    <location>
        <begin position="58"/>
        <end position="205"/>
    </location>
</feature>
<evidence type="ECO:0000259" key="4">
    <source>
        <dbReference type="PROSITE" id="PS51194"/>
    </source>
</evidence>
<dbReference type="PANTHER" id="PTHR45766:SF6">
    <property type="entry name" value="SWI_SNF-RELATED MATRIX-ASSOCIATED ACTIN-DEPENDENT REGULATOR OF CHROMATIN SUBFAMILY A-LIKE PROTEIN 1"/>
    <property type="match status" value="1"/>
</dbReference>
<dbReference type="InterPro" id="IPR038718">
    <property type="entry name" value="SNF2-like_sf"/>
</dbReference>
<dbReference type="InterPro" id="IPR049730">
    <property type="entry name" value="SNF2/RAD54-like_C"/>
</dbReference>
<evidence type="ECO:0000313" key="6">
    <source>
        <dbReference type="Proteomes" id="UP000002209"/>
    </source>
</evidence>
<dbReference type="SMART" id="SM00487">
    <property type="entry name" value="DEXDc"/>
    <property type="match status" value="1"/>
</dbReference>
<protein>
    <submittedName>
        <fullName evidence="5">Putative helicase</fullName>
    </submittedName>
</protein>
<gene>
    <name evidence="5" type="ordered locus">GAU_2721</name>
</gene>
<sequence length="800" mass="87683">MAEPHGRTPVLPSSMPLTEVQHRIAQALRTTPPHHHESLTLGLVQLLPTQLETAVHVRSIIARYGGALLADNVGSGKTFVALAVARHYQLVHIVAPATLLSMWWDAVQRTSTTTPAPEQTRPPKRPQVQVHSLHQFSRRRHARLASNTSTLVVIDEAHQLRHANTARYRALAHAVTGAHTLLLSATPLHNTASELQTLCALFTRQVQPEMIVRQSTPSVPESGSTQGRVHRPTIVEHRIRPIPQNEETLTKILTLPAPLPTRDGAAAGAFIRLGLLRAWCSSDAALAGALRRRQLRGQALRDALHAGRHPTAEELRSWVIGESDGQLAFPELLVTHAVEAMPLLLTLEHHLQAITALTHHHGLTSTGDTVRAQRLREIMHRHADVPIIAFSQFERTVIAMYRALADIAGVGMLTSSNGRIASGPIQREELLGFFAPTAQGRPPPPPHQAVRLLITTDLLAEGVNLQDAGVVVHLDLPWTHALLTQRVGRCARLGSPHQAVHVYRLRSSAHATSALRAEARIAQKASLARRHVAGTRAQPSPPEISARLREAIETWDRATTASSQECPSVAFSVCWRRDARRTTQALALLHPPDASHPRLLVVRPGGSPPVLSGSHTLLATIRAISGSEEGAVSRAAVAPEYERVHRCLTRWVDRQTAAASLGVTPHRLWDIDRNQATPTQTRALRLLHRALAQLTVTERTREAPHIVRIQSTIETLRGAGMEAALAAWCARAPTLSPSTTAEVRQWLAGWERDPLLRQAAPTTSRRDNDSDHHPDHTGSVASDRYRLVAMILILPINLRT</sequence>
<dbReference type="HOGENOM" id="CLU_351522_0_0_0"/>
<dbReference type="Proteomes" id="UP000002209">
    <property type="component" value="Chromosome"/>
</dbReference>
<dbReference type="PANTHER" id="PTHR45766">
    <property type="entry name" value="DNA ANNEALING HELICASE AND ENDONUCLEASE ZRANB3 FAMILY MEMBER"/>
    <property type="match status" value="1"/>
</dbReference>
<keyword evidence="6" id="KW-1185">Reference proteome</keyword>
<dbReference type="GO" id="GO:0004386">
    <property type="term" value="F:helicase activity"/>
    <property type="evidence" value="ECO:0007669"/>
    <property type="project" value="UniProtKB-KW"/>
</dbReference>
<dbReference type="InterPro" id="IPR001650">
    <property type="entry name" value="Helicase_C-like"/>
</dbReference>
<feature type="region of interest" description="Disordered" evidence="2">
    <location>
        <begin position="760"/>
        <end position="779"/>
    </location>
</feature>
<dbReference type="eggNOG" id="COG0553">
    <property type="taxonomic scope" value="Bacteria"/>
</dbReference>
<dbReference type="CDD" id="cd18793">
    <property type="entry name" value="SF2_C_SNF"/>
    <property type="match status" value="1"/>
</dbReference>
<name>C1AAG5_GEMAT</name>
<dbReference type="PROSITE" id="PS51192">
    <property type="entry name" value="HELICASE_ATP_BIND_1"/>
    <property type="match status" value="1"/>
</dbReference>
<evidence type="ECO:0000259" key="3">
    <source>
        <dbReference type="PROSITE" id="PS51192"/>
    </source>
</evidence>
<dbReference type="Gene3D" id="3.40.50.300">
    <property type="entry name" value="P-loop containing nucleotide triphosphate hydrolases"/>
    <property type="match status" value="1"/>
</dbReference>
<dbReference type="Pfam" id="PF00271">
    <property type="entry name" value="Helicase_C"/>
    <property type="match status" value="1"/>
</dbReference>
<feature type="domain" description="Helicase C-terminal" evidence="4">
    <location>
        <begin position="374"/>
        <end position="548"/>
    </location>
</feature>
<dbReference type="Gene3D" id="3.40.50.10810">
    <property type="entry name" value="Tandem AAA-ATPase domain"/>
    <property type="match status" value="1"/>
</dbReference>
<dbReference type="GO" id="GO:0016787">
    <property type="term" value="F:hydrolase activity"/>
    <property type="evidence" value="ECO:0007669"/>
    <property type="project" value="UniProtKB-KW"/>
</dbReference>
<dbReference type="InterPro" id="IPR000330">
    <property type="entry name" value="SNF2_N"/>
</dbReference>
<dbReference type="STRING" id="379066.GAU_2721"/>
<dbReference type="AlphaFoldDB" id="C1AAG5"/>
<reference evidence="6" key="1">
    <citation type="submission" date="2006-03" db="EMBL/GenBank/DDBJ databases">
        <title>Complete genome sequence of Gemmatimonas aurantiaca T-27 that represents a novel phylum Gemmatimonadetes.</title>
        <authorList>
            <person name="Takasaki K."/>
            <person name="Ichikawa N."/>
            <person name="Miura H."/>
            <person name="Matsushita S."/>
            <person name="Watanabe Y."/>
            <person name="Oguchi A."/>
            <person name="Ankai A."/>
            <person name="Yashiro I."/>
            <person name="Takahashi M."/>
            <person name="Terui Y."/>
            <person name="Fukui S."/>
            <person name="Yokoyama H."/>
            <person name="Tanikawa S."/>
            <person name="Hanada S."/>
            <person name="Kamagata Y."/>
            <person name="Fujita N."/>
        </authorList>
    </citation>
    <scope>NUCLEOTIDE SEQUENCE [LARGE SCALE GENOMIC DNA]</scope>
    <source>
        <strain evidence="6">T-27 / DSM 14586 / JCM 11422 / NBRC 100505</strain>
    </source>
</reference>
<organism evidence="5 6">
    <name type="scientific">Gemmatimonas aurantiaca (strain DSM 14586 / JCM 11422 / NBRC 100505 / T-27)</name>
    <dbReference type="NCBI Taxonomy" id="379066"/>
    <lineage>
        <taxon>Bacteria</taxon>
        <taxon>Pseudomonadati</taxon>
        <taxon>Gemmatimonadota</taxon>
        <taxon>Gemmatimonadia</taxon>
        <taxon>Gemmatimonadales</taxon>
        <taxon>Gemmatimonadaceae</taxon>
        <taxon>Gemmatimonas</taxon>
    </lineage>
</organism>